<name>A0A1I3XAG2_9PROT</name>
<dbReference type="AlphaFoldDB" id="A0A1I3XAG2"/>
<dbReference type="Proteomes" id="UP000199473">
    <property type="component" value="Unassembled WGS sequence"/>
</dbReference>
<evidence type="ECO:0000256" key="1">
    <source>
        <dbReference type="SAM" id="MobiDB-lite"/>
    </source>
</evidence>
<evidence type="ECO:0000313" key="4">
    <source>
        <dbReference type="Proteomes" id="UP000199473"/>
    </source>
</evidence>
<accession>A0A1I3XAG2</accession>
<dbReference type="EMBL" id="FOSQ01000001">
    <property type="protein sequence ID" value="SFK16347.1"/>
    <property type="molecule type" value="Genomic_DNA"/>
</dbReference>
<gene>
    <name evidence="3" type="ORF">SAMN02745775_101112</name>
</gene>
<sequence length="101" mass="10533">MEIASRPPGGTMPAINAPRPPTAGTTTAAQRTAAQNFEGQVLGALLQPMFAGLDSKGLFSGGPGEAQWRPMLVQEMGNAVARQGGLGLAESVLREMQRNSR</sequence>
<protein>
    <submittedName>
        <fullName evidence="3">Rod binding protein</fullName>
    </submittedName>
</protein>
<evidence type="ECO:0000313" key="3">
    <source>
        <dbReference type="EMBL" id="SFK16347.1"/>
    </source>
</evidence>
<keyword evidence="4" id="KW-1185">Reference proteome</keyword>
<dbReference type="OrthoDB" id="7862954at2"/>
<dbReference type="InterPro" id="IPR019301">
    <property type="entry name" value="Flagellar_prot_FlgJ_N"/>
</dbReference>
<organism evidence="3 4">
    <name type="scientific">Falsiroseomonas stagni DSM 19981</name>
    <dbReference type="NCBI Taxonomy" id="1123062"/>
    <lineage>
        <taxon>Bacteria</taxon>
        <taxon>Pseudomonadati</taxon>
        <taxon>Pseudomonadota</taxon>
        <taxon>Alphaproteobacteria</taxon>
        <taxon>Acetobacterales</taxon>
        <taxon>Roseomonadaceae</taxon>
        <taxon>Falsiroseomonas</taxon>
    </lineage>
</organism>
<evidence type="ECO:0000259" key="2">
    <source>
        <dbReference type="Pfam" id="PF10135"/>
    </source>
</evidence>
<proteinExistence type="predicted"/>
<dbReference type="RefSeq" id="WP_092953928.1">
    <property type="nucleotide sequence ID" value="NZ_FOSQ01000001.1"/>
</dbReference>
<feature type="region of interest" description="Disordered" evidence="1">
    <location>
        <begin position="1"/>
        <end position="29"/>
    </location>
</feature>
<reference evidence="3 4" key="1">
    <citation type="submission" date="2016-10" db="EMBL/GenBank/DDBJ databases">
        <authorList>
            <person name="de Groot N.N."/>
        </authorList>
    </citation>
    <scope>NUCLEOTIDE SEQUENCE [LARGE SCALE GENOMIC DNA]</scope>
    <source>
        <strain evidence="3 4">DSM 19981</strain>
    </source>
</reference>
<dbReference type="Pfam" id="PF10135">
    <property type="entry name" value="Rod-binding"/>
    <property type="match status" value="1"/>
</dbReference>
<feature type="domain" description="Flagellar protein FlgJ N-terminal" evidence="2">
    <location>
        <begin position="48"/>
        <end position="94"/>
    </location>
</feature>
<dbReference type="STRING" id="1123062.SAMN02745775_101112"/>